<feature type="transmembrane region" description="Helical" evidence="2">
    <location>
        <begin position="16"/>
        <end position="45"/>
    </location>
</feature>
<evidence type="ECO:0000256" key="1">
    <source>
        <dbReference type="SAM" id="Coils"/>
    </source>
</evidence>
<evidence type="ECO:0000256" key="2">
    <source>
        <dbReference type="SAM" id="Phobius"/>
    </source>
</evidence>
<evidence type="ECO:0000313" key="4">
    <source>
        <dbReference type="EMBL" id="TNO40560.1"/>
    </source>
</evidence>
<feature type="transmembrane region" description="Helical" evidence="2">
    <location>
        <begin position="57"/>
        <end position="78"/>
    </location>
</feature>
<dbReference type="AlphaFoldDB" id="A0A5C4YC04"/>
<keyword evidence="1" id="KW-0175">Coiled coil</keyword>
<proteinExistence type="predicted"/>
<dbReference type="RefSeq" id="WP_052806029.1">
    <property type="nucleotide sequence ID" value="NZ_CUNH01000001.1"/>
</dbReference>
<accession>A0A5C4YC04</accession>
<keyword evidence="2" id="KW-1133">Transmembrane helix</keyword>
<dbReference type="Proteomes" id="UP000312397">
    <property type="component" value="Unassembled WGS sequence"/>
</dbReference>
<name>A0A5C4YC04_CAMJU</name>
<protein>
    <submittedName>
        <fullName evidence="4">Uncharacterized protein</fullName>
    </submittedName>
</protein>
<organism evidence="4 5">
    <name type="scientific">Campylobacter jejuni</name>
    <dbReference type="NCBI Taxonomy" id="197"/>
    <lineage>
        <taxon>Bacteria</taxon>
        <taxon>Pseudomonadati</taxon>
        <taxon>Campylobacterota</taxon>
        <taxon>Epsilonproteobacteria</taxon>
        <taxon>Campylobacterales</taxon>
        <taxon>Campylobacteraceae</taxon>
        <taxon>Campylobacter</taxon>
    </lineage>
</organism>
<dbReference type="Proteomes" id="UP000865592">
    <property type="component" value="Unassembled WGS sequence"/>
</dbReference>
<keyword evidence="2" id="KW-0812">Transmembrane</keyword>
<reference evidence="3 6" key="1">
    <citation type="submission" date="2016-09" db="EMBL/GenBank/DDBJ databases">
        <title>Campylobacter genomics.</title>
        <authorList>
            <person name="Weis A.M."/>
            <person name="Weimer B.C."/>
            <person name="Gilpin B."/>
            <person name="Huang B.C."/>
            <person name="Kong N."/>
        </authorList>
    </citation>
    <scope>NUCLEOTIDE SEQUENCE [LARGE SCALE GENOMIC DNA]</scope>
    <source>
        <strain evidence="3 6">BCW_4735</strain>
    </source>
</reference>
<evidence type="ECO:0000313" key="5">
    <source>
        <dbReference type="Proteomes" id="UP000312397"/>
    </source>
</evidence>
<sequence>MNLLNFILSISGVGDFIIILFASMIIYAIVYLIIFLLINVFFYLFKFSEKVTDIINNKLIFLFYLSYPCLGILFFLFFDALIGEANKSYVEKINKKYNINLETMRSIGFGVCNNSDYASQICKNYLKYFENSLEQSIARSKKEEELKKKKQEEIEKNIMEIK</sequence>
<dbReference type="EMBL" id="VEVS01000049">
    <property type="protein sequence ID" value="TNO40560.1"/>
    <property type="molecule type" value="Genomic_DNA"/>
</dbReference>
<dbReference type="EMBL" id="MKBD01000011">
    <property type="protein sequence ID" value="OEY02570.1"/>
    <property type="molecule type" value="Genomic_DNA"/>
</dbReference>
<gene>
    <name evidence="3" type="ORF">A0K99_04685</name>
    <name evidence="4" type="ORF">FH034_09405</name>
</gene>
<evidence type="ECO:0000313" key="3">
    <source>
        <dbReference type="EMBL" id="OEY02570.1"/>
    </source>
</evidence>
<evidence type="ECO:0000313" key="6">
    <source>
        <dbReference type="Proteomes" id="UP000865592"/>
    </source>
</evidence>
<keyword evidence="2" id="KW-0472">Membrane</keyword>
<reference evidence="4 5" key="2">
    <citation type="submission" date="2019-06" db="EMBL/GenBank/DDBJ databases">
        <title>Epidemiology of MDR Campylobacter spp.</title>
        <authorList>
            <person name="Addetia A."/>
            <person name="Greninger A."/>
            <person name="Fang F."/>
        </authorList>
    </citation>
    <scope>NUCLEOTIDE SEQUENCE [LARGE SCALE GENOMIC DNA]</scope>
    <source>
        <strain evidence="4 5">HMC314</strain>
    </source>
</reference>
<comment type="caution">
    <text evidence="4">The sequence shown here is derived from an EMBL/GenBank/DDBJ whole genome shotgun (WGS) entry which is preliminary data.</text>
</comment>
<feature type="coiled-coil region" evidence="1">
    <location>
        <begin position="133"/>
        <end position="162"/>
    </location>
</feature>